<feature type="compositionally biased region" description="Basic and acidic residues" evidence="1">
    <location>
        <begin position="216"/>
        <end position="229"/>
    </location>
</feature>
<reference evidence="2" key="2">
    <citation type="submission" date="2020-05" db="EMBL/GenBank/DDBJ databases">
        <authorList>
            <person name="Kim H.-S."/>
            <person name="Proctor R.H."/>
            <person name="Brown D.W."/>
        </authorList>
    </citation>
    <scope>NUCLEOTIDE SEQUENCE</scope>
    <source>
        <strain evidence="2">NRRL 20472</strain>
    </source>
</reference>
<dbReference type="AlphaFoldDB" id="A0A8H4TV19"/>
<protein>
    <submittedName>
        <fullName evidence="2">Uncharacterized protein</fullName>
    </submittedName>
</protein>
<proteinExistence type="predicted"/>
<evidence type="ECO:0000313" key="3">
    <source>
        <dbReference type="Proteomes" id="UP000622797"/>
    </source>
</evidence>
<dbReference type="Proteomes" id="UP000622797">
    <property type="component" value="Unassembled WGS sequence"/>
</dbReference>
<name>A0A8H4TV19_9HYPO</name>
<sequence>MSLSSLLSSPLKTLETGPGFLRNSSHLLPKQGPYRGLESFVVNDLPIEEIRSKHVARFIKQHKHIQKLSISEDPGAIDTSAHIDRVIIPALATGGFNNLRSLFLAWGRGELYEPHPEGLDFPNLERESVDISEEALATVGSVTSLEQLGLRCGEEYSPSYGNKDDDKYLWLIDHDKLRAHLGNLKRLTKLAIVRDTYAATVPSYDHKLYYYARGPGDSEQRDAKGRPELNADEEENHPSIQIWERAHRNRMLTEAEDYAVILPNLEWMLCGQRPIGFSRHSGERFSAFPLTPGRDECVTFLRMTFGVERSDS</sequence>
<evidence type="ECO:0000256" key="1">
    <source>
        <dbReference type="SAM" id="MobiDB-lite"/>
    </source>
</evidence>
<keyword evidence="3" id="KW-1185">Reference proteome</keyword>
<reference evidence="2" key="1">
    <citation type="journal article" date="2020" name="BMC Genomics">
        <title>Correction to: Identification and distribution of gene clusters required for synthesis of sphingolipid metabolism inhibitors in diverse species of the filamentous fungus Fusarium.</title>
        <authorList>
            <person name="Kim H.S."/>
            <person name="Lohmar J.M."/>
            <person name="Busman M."/>
            <person name="Brown D.W."/>
            <person name="Naumann T.A."/>
            <person name="Divon H.H."/>
            <person name="Lysoe E."/>
            <person name="Uhlig S."/>
            <person name="Proctor R.H."/>
        </authorList>
    </citation>
    <scope>NUCLEOTIDE SEQUENCE</scope>
    <source>
        <strain evidence="2">NRRL 20472</strain>
    </source>
</reference>
<comment type="caution">
    <text evidence="2">The sequence shown here is derived from an EMBL/GenBank/DDBJ whole genome shotgun (WGS) entry which is preliminary data.</text>
</comment>
<dbReference type="OrthoDB" id="5106179at2759"/>
<evidence type="ECO:0000313" key="2">
    <source>
        <dbReference type="EMBL" id="KAF4964586.1"/>
    </source>
</evidence>
<gene>
    <name evidence="2" type="ORF">FSARC_7492</name>
</gene>
<accession>A0A8H4TV19</accession>
<dbReference type="EMBL" id="JABEXW010000399">
    <property type="protein sequence ID" value="KAF4964586.1"/>
    <property type="molecule type" value="Genomic_DNA"/>
</dbReference>
<organism evidence="2 3">
    <name type="scientific">Fusarium sarcochroum</name>
    <dbReference type="NCBI Taxonomy" id="1208366"/>
    <lineage>
        <taxon>Eukaryota</taxon>
        <taxon>Fungi</taxon>
        <taxon>Dikarya</taxon>
        <taxon>Ascomycota</taxon>
        <taxon>Pezizomycotina</taxon>
        <taxon>Sordariomycetes</taxon>
        <taxon>Hypocreomycetidae</taxon>
        <taxon>Hypocreales</taxon>
        <taxon>Nectriaceae</taxon>
        <taxon>Fusarium</taxon>
        <taxon>Fusarium lateritium species complex</taxon>
    </lineage>
</organism>
<feature type="region of interest" description="Disordered" evidence="1">
    <location>
        <begin position="215"/>
        <end position="237"/>
    </location>
</feature>